<comment type="caution">
    <text evidence="2">The sequence shown here is derived from an EMBL/GenBank/DDBJ whole genome shotgun (WGS) entry which is preliminary data.</text>
</comment>
<dbReference type="InterPro" id="IPR043739">
    <property type="entry name" value="DUF5684"/>
</dbReference>
<dbReference type="RefSeq" id="WP_232572089.1">
    <property type="nucleotide sequence ID" value="NZ_CP089466.1"/>
</dbReference>
<dbReference type="AlphaFoldDB" id="A0ABD5NBV7"/>
<feature type="transmembrane region" description="Helical" evidence="1">
    <location>
        <begin position="12"/>
        <end position="35"/>
    </location>
</feature>
<keyword evidence="3" id="KW-1185">Reference proteome</keyword>
<gene>
    <name evidence="2" type="ORF">ACFOKC_03420</name>
</gene>
<feature type="transmembrane region" description="Helical" evidence="1">
    <location>
        <begin position="100"/>
        <end position="120"/>
    </location>
</feature>
<feature type="transmembrane region" description="Helical" evidence="1">
    <location>
        <begin position="55"/>
        <end position="80"/>
    </location>
</feature>
<proteinExistence type="predicted"/>
<dbReference type="Pfam" id="PF18936">
    <property type="entry name" value="DUF5684"/>
    <property type="match status" value="1"/>
</dbReference>
<evidence type="ECO:0000313" key="3">
    <source>
        <dbReference type="Proteomes" id="UP001595660"/>
    </source>
</evidence>
<keyword evidence="1" id="KW-0472">Membrane</keyword>
<evidence type="ECO:0000313" key="2">
    <source>
        <dbReference type="EMBL" id="MFC3476768.1"/>
    </source>
</evidence>
<evidence type="ECO:0000256" key="1">
    <source>
        <dbReference type="SAM" id="Phobius"/>
    </source>
</evidence>
<sequence>MTLEPTLFGELGIALAVGTVVFTLVAVPVTVAGVWKAFEKAGEPGWAALVPFYNLWVLCRIGHCATFWFWLSFVPVLNWFALARINVGVADQFVDRGVPFGLAMLVAPWLCWPLLGFAGFEYRVGFDAPTWDESADPA</sequence>
<dbReference type="Proteomes" id="UP001595660">
    <property type="component" value="Unassembled WGS sequence"/>
</dbReference>
<organism evidence="2 3">
    <name type="scientific">Halobacterium litoreum</name>
    <dbReference type="NCBI Taxonomy" id="2039234"/>
    <lineage>
        <taxon>Archaea</taxon>
        <taxon>Methanobacteriati</taxon>
        <taxon>Methanobacteriota</taxon>
        <taxon>Stenosarchaea group</taxon>
        <taxon>Halobacteria</taxon>
        <taxon>Halobacteriales</taxon>
        <taxon>Halobacteriaceae</taxon>
        <taxon>Halobacterium</taxon>
    </lineage>
</organism>
<dbReference type="GeneID" id="69117316"/>
<protein>
    <submittedName>
        <fullName evidence="2">DUF5684 domain-containing protein</fullName>
    </submittedName>
</protein>
<name>A0ABD5NBV7_9EURY</name>
<keyword evidence="1" id="KW-1133">Transmembrane helix</keyword>
<dbReference type="EMBL" id="JBHRWN010000002">
    <property type="protein sequence ID" value="MFC3476768.1"/>
    <property type="molecule type" value="Genomic_DNA"/>
</dbReference>
<reference evidence="2 3" key="1">
    <citation type="journal article" date="2019" name="Int. J. Syst. Evol. Microbiol.">
        <title>The Global Catalogue of Microorganisms (GCM) 10K type strain sequencing project: providing services to taxonomists for standard genome sequencing and annotation.</title>
        <authorList>
            <consortium name="The Broad Institute Genomics Platform"/>
            <consortium name="The Broad Institute Genome Sequencing Center for Infectious Disease"/>
            <person name="Wu L."/>
            <person name="Ma J."/>
        </authorList>
    </citation>
    <scope>NUCLEOTIDE SEQUENCE [LARGE SCALE GENOMIC DNA]</scope>
    <source>
        <strain evidence="2 3">CGMCC 1.12562</strain>
    </source>
</reference>
<keyword evidence="1" id="KW-0812">Transmembrane</keyword>
<accession>A0ABD5NBV7</accession>